<dbReference type="Gene3D" id="3.40.30.10">
    <property type="entry name" value="Glutaredoxin"/>
    <property type="match status" value="1"/>
</dbReference>
<dbReference type="InterPro" id="IPR036282">
    <property type="entry name" value="Glutathione-S-Trfase_C_sf"/>
</dbReference>
<feature type="domain" description="Glutathione S-transferase UstS-like C-terminal" evidence="2">
    <location>
        <begin position="130"/>
        <end position="241"/>
    </location>
</feature>
<comment type="caution">
    <text evidence="3">The sequence shown here is derived from an EMBL/GenBank/DDBJ whole genome shotgun (WGS) entry which is preliminary data.</text>
</comment>
<dbReference type="InterPro" id="IPR004045">
    <property type="entry name" value="Glutathione_S-Trfase_N"/>
</dbReference>
<feature type="domain" description="GST N-terminal" evidence="1">
    <location>
        <begin position="34"/>
        <end position="109"/>
    </location>
</feature>
<dbReference type="InterPro" id="IPR054416">
    <property type="entry name" value="GST_UstS-like_C"/>
</dbReference>
<evidence type="ECO:0000313" key="3">
    <source>
        <dbReference type="EMBL" id="KXT13826.1"/>
    </source>
</evidence>
<name>A0A139IGZ6_9PEZI</name>
<dbReference type="Pfam" id="PF22041">
    <property type="entry name" value="GST_C_7"/>
    <property type="match status" value="1"/>
</dbReference>
<evidence type="ECO:0000313" key="4">
    <source>
        <dbReference type="Proteomes" id="UP000073492"/>
    </source>
</evidence>
<dbReference type="OrthoDB" id="1937912at2759"/>
<keyword evidence="4" id="KW-1185">Reference proteome</keyword>
<dbReference type="InterPro" id="IPR036249">
    <property type="entry name" value="Thioredoxin-like_sf"/>
</dbReference>
<dbReference type="SUPFAM" id="SSF47616">
    <property type="entry name" value="GST C-terminal domain-like"/>
    <property type="match status" value="1"/>
</dbReference>
<protein>
    <submittedName>
        <fullName evidence="3">Uncharacterized protein</fullName>
    </submittedName>
</protein>
<dbReference type="AlphaFoldDB" id="A0A139IGZ6"/>
<gene>
    <name evidence="3" type="ORF">AC579_35</name>
</gene>
<dbReference type="SUPFAM" id="SSF52833">
    <property type="entry name" value="Thioredoxin-like"/>
    <property type="match status" value="1"/>
</dbReference>
<organism evidence="3 4">
    <name type="scientific">Pseudocercospora musae</name>
    <dbReference type="NCBI Taxonomy" id="113226"/>
    <lineage>
        <taxon>Eukaryota</taxon>
        <taxon>Fungi</taxon>
        <taxon>Dikarya</taxon>
        <taxon>Ascomycota</taxon>
        <taxon>Pezizomycotina</taxon>
        <taxon>Dothideomycetes</taxon>
        <taxon>Dothideomycetidae</taxon>
        <taxon>Mycosphaerellales</taxon>
        <taxon>Mycosphaerellaceae</taxon>
        <taxon>Pseudocercospora</taxon>
    </lineage>
</organism>
<accession>A0A139IGZ6</accession>
<dbReference type="Pfam" id="PF13409">
    <property type="entry name" value="GST_N_2"/>
    <property type="match status" value="1"/>
</dbReference>
<dbReference type="Proteomes" id="UP000073492">
    <property type="component" value="Unassembled WGS sequence"/>
</dbReference>
<reference evidence="3 4" key="1">
    <citation type="submission" date="2015-07" db="EMBL/GenBank/DDBJ databases">
        <title>Comparative genomics of the Sigatoka disease complex on banana suggests a link between parallel evolutionary changes in Pseudocercospora fijiensis and Pseudocercospora eumusae and increased virulence on the banana host.</title>
        <authorList>
            <person name="Chang T.-C."/>
            <person name="Salvucci A."/>
            <person name="Crous P.W."/>
            <person name="Stergiopoulos I."/>
        </authorList>
    </citation>
    <scope>NUCLEOTIDE SEQUENCE [LARGE SCALE GENOMIC DNA]</scope>
    <source>
        <strain evidence="3 4">CBS 116634</strain>
    </source>
</reference>
<proteinExistence type="predicted"/>
<evidence type="ECO:0000259" key="2">
    <source>
        <dbReference type="Pfam" id="PF22041"/>
    </source>
</evidence>
<evidence type="ECO:0000259" key="1">
    <source>
        <dbReference type="Pfam" id="PF13409"/>
    </source>
</evidence>
<dbReference type="Gene3D" id="1.20.1050.10">
    <property type="match status" value="1"/>
</dbReference>
<dbReference type="EMBL" id="LFZO01000103">
    <property type="protein sequence ID" value="KXT13826.1"/>
    <property type="molecule type" value="Genomic_DNA"/>
</dbReference>
<sequence>MIGILRPSRRKSAAMSKEIVFYDLPSRGSKPTAWSLNPWKARLVLNYKSIPYQTQWIEYPDIAPSFKSLGISPNDPTVNPNATYSSPAITLPDGRHIMDSLAIAHELEKLYPSPSLKFDKAGEMQSAVLKVNKALVPIIIPRIPELILNDSSKEYFLETRAKRFGKPLPELARTADVGTCWEEAKAGLHEISALLAGTHDGRTFVLGEEVSFADFVLAGFWRFLERVDVDGDLWARVKTFDSKFGRHRVAVANWLERDD</sequence>